<dbReference type="Pfam" id="PF00264">
    <property type="entry name" value="Tyrosinase"/>
    <property type="match status" value="1"/>
</dbReference>
<evidence type="ECO:0000313" key="4">
    <source>
        <dbReference type="EMBL" id="CAH3034977.1"/>
    </source>
</evidence>
<organism evidence="4 5">
    <name type="scientific">Porites lobata</name>
    <dbReference type="NCBI Taxonomy" id="104759"/>
    <lineage>
        <taxon>Eukaryota</taxon>
        <taxon>Metazoa</taxon>
        <taxon>Cnidaria</taxon>
        <taxon>Anthozoa</taxon>
        <taxon>Hexacorallia</taxon>
        <taxon>Scleractinia</taxon>
        <taxon>Fungiina</taxon>
        <taxon>Poritidae</taxon>
        <taxon>Porites</taxon>
    </lineage>
</organism>
<sequence>FQEVINCLSTPRCTGGLILMWSFRSILMITASLMKPSNLCPDLKYNDLKRYLRGDSAPCENNAKVYLDDCNRWCTCYKEELLLCHRIRKDFKTMNFKERYRFVRGLRTAATNPIYKEEYRRLCKLHSRIPSTFLHHMPQIFLPWHRWYLLEFENFLRQIDCRITIPYLDWSKDLDNWARGTKKSDVWSPMPHGFGGDGQLPDGCVTDGPFKEGIFYIPETIGYGCLKRNFNRSCFLPSKDQIENAIKNSNFTVFEKFIRDKIHPSFHDCVGGHMLKHHSASFTPEFWIHHSFVDKLWTAWQRKNYKQKFEYFTSISFEMPLTERYPWELLDNDGLPGDVRVGYE</sequence>
<reference evidence="4 5" key="1">
    <citation type="submission" date="2022-05" db="EMBL/GenBank/DDBJ databases">
        <authorList>
            <consortium name="Genoscope - CEA"/>
            <person name="William W."/>
        </authorList>
    </citation>
    <scope>NUCLEOTIDE SEQUENCE [LARGE SCALE GENOMIC DNA]</scope>
</reference>
<dbReference type="SUPFAM" id="SSF48056">
    <property type="entry name" value="Di-copper centre-containing domain"/>
    <property type="match status" value="1"/>
</dbReference>
<name>A0ABN8MSU7_9CNID</name>
<dbReference type="InterPro" id="IPR050316">
    <property type="entry name" value="Tyrosinase/Hemocyanin"/>
</dbReference>
<evidence type="ECO:0000256" key="2">
    <source>
        <dbReference type="ARBA" id="ARBA00023008"/>
    </source>
</evidence>
<dbReference type="InterPro" id="IPR002227">
    <property type="entry name" value="Tyrosinase_Cu-bd"/>
</dbReference>
<dbReference type="InterPro" id="IPR008922">
    <property type="entry name" value="Di-copper_centre_dom_sf"/>
</dbReference>
<protein>
    <recommendedName>
        <fullName evidence="3">Tyrosinase copper-binding domain-containing protein</fullName>
    </recommendedName>
</protein>
<dbReference type="Gene3D" id="1.10.1280.10">
    <property type="entry name" value="Di-copper center containing domain from catechol oxidase"/>
    <property type="match status" value="1"/>
</dbReference>
<gene>
    <name evidence="4" type="ORF">PLOB_00024877</name>
</gene>
<proteinExistence type="predicted"/>
<dbReference type="PRINTS" id="PR00092">
    <property type="entry name" value="TYROSINASE"/>
</dbReference>
<evidence type="ECO:0000256" key="1">
    <source>
        <dbReference type="ARBA" id="ARBA00022723"/>
    </source>
</evidence>
<comment type="caution">
    <text evidence="4">The sequence shown here is derived from an EMBL/GenBank/DDBJ whole genome shotgun (WGS) entry which is preliminary data.</text>
</comment>
<evidence type="ECO:0000259" key="3">
    <source>
        <dbReference type="PROSITE" id="PS00497"/>
    </source>
</evidence>
<dbReference type="PANTHER" id="PTHR11474:SF126">
    <property type="entry name" value="TYROSINASE-LIKE PROTEIN TYR-1-RELATED"/>
    <property type="match status" value="1"/>
</dbReference>
<keyword evidence="1" id="KW-0479">Metal-binding</keyword>
<dbReference type="EMBL" id="CALNXK010000003">
    <property type="protein sequence ID" value="CAH3034977.1"/>
    <property type="molecule type" value="Genomic_DNA"/>
</dbReference>
<accession>A0ABN8MSU7</accession>
<evidence type="ECO:0000313" key="5">
    <source>
        <dbReference type="Proteomes" id="UP001159405"/>
    </source>
</evidence>
<keyword evidence="2" id="KW-0186">Copper</keyword>
<feature type="domain" description="Tyrosinase copper-binding" evidence="3">
    <location>
        <begin position="135"/>
        <end position="153"/>
    </location>
</feature>
<dbReference type="Proteomes" id="UP001159405">
    <property type="component" value="Unassembled WGS sequence"/>
</dbReference>
<dbReference type="PROSITE" id="PS00497">
    <property type="entry name" value="TYROSINASE_1"/>
    <property type="match status" value="1"/>
</dbReference>
<feature type="non-terminal residue" evidence="4">
    <location>
        <position position="1"/>
    </location>
</feature>
<dbReference type="PANTHER" id="PTHR11474">
    <property type="entry name" value="TYROSINASE FAMILY MEMBER"/>
    <property type="match status" value="1"/>
</dbReference>
<keyword evidence="5" id="KW-1185">Reference proteome</keyword>